<evidence type="ECO:0000256" key="2">
    <source>
        <dbReference type="ARBA" id="ARBA00023002"/>
    </source>
</evidence>
<evidence type="ECO:0000256" key="4">
    <source>
        <dbReference type="RuleBase" id="RU003719"/>
    </source>
</evidence>
<dbReference type="InterPro" id="IPR036291">
    <property type="entry name" value="NAD(P)-bd_dom_sf"/>
</dbReference>
<dbReference type="PROSITE" id="PS00671">
    <property type="entry name" value="D_2_HYDROXYACID_DH_3"/>
    <property type="match status" value="1"/>
</dbReference>
<keyword evidence="8" id="KW-1185">Reference proteome</keyword>
<accession>A0A3P1BS62</accession>
<gene>
    <name evidence="7" type="ORF">EHT25_10360</name>
</gene>
<dbReference type="PANTHER" id="PTHR43761">
    <property type="entry name" value="D-ISOMER SPECIFIC 2-HYDROXYACID DEHYDROGENASE FAMILY PROTEIN (AFU_ORTHOLOGUE AFUA_1G13630)"/>
    <property type="match status" value="1"/>
</dbReference>
<keyword evidence="3" id="KW-0520">NAD</keyword>
<comment type="caution">
    <text evidence="7">The sequence shown here is derived from an EMBL/GenBank/DDBJ whole genome shotgun (WGS) entry which is preliminary data.</text>
</comment>
<evidence type="ECO:0000256" key="1">
    <source>
        <dbReference type="ARBA" id="ARBA00005854"/>
    </source>
</evidence>
<feature type="domain" description="D-isomer specific 2-hydroxyacid dehydrogenase NAD-binding" evidence="6">
    <location>
        <begin position="107"/>
        <end position="286"/>
    </location>
</feature>
<dbReference type="Pfam" id="PF00389">
    <property type="entry name" value="2-Hacid_dh"/>
    <property type="match status" value="1"/>
</dbReference>
<dbReference type="PROSITE" id="PS00670">
    <property type="entry name" value="D_2_HYDROXYACID_DH_2"/>
    <property type="match status" value="1"/>
</dbReference>
<feature type="domain" description="D-isomer specific 2-hydroxyacid dehydrogenase catalytic" evidence="5">
    <location>
        <begin position="26"/>
        <end position="317"/>
    </location>
</feature>
<dbReference type="InterPro" id="IPR006139">
    <property type="entry name" value="D-isomer_2_OHA_DH_cat_dom"/>
</dbReference>
<protein>
    <submittedName>
        <fullName evidence="7">D-2-hydroxyacid dehydrogenase</fullName>
    </submittedName>
</protein>
<dbReference type="Gene3D" id="3.40.50.720">
    <property type="entry name" value="NAD(P)-binding Rossmann-like Domain"/>
    <property type="match status" value="2"/>
</dbReference>
<dbReference type="Proteomes" id="UP000271925">
    <property type="component" value="Unassembled WGS sequence"/>
</dbReference>
<dbReference type="InterPro" id="IPR029753">
    <property type="entry name" value="D-isomer_DH_CS"/>
</dbReference>
<dbReference type="EMBL" id="RQJO01000008">
    <property type="protein sequence ID" value="RRB03928.1"/>
    <property type="molecule type" value="Genomic_DNA"/>
</dbReference>
<evidence type="ECO:0000259" key="5">
    <source>
        <dbReference type="Pfam" id="PF00389"/>
    </source>
</evidence>
<dbReference type="SUPFAM" id="SSF52283">
    <property type="entry name" value="Formate/glycerate dehydrogenase catalytic domain-like"/>
    <property type="match status" value="1"/>
</dbReference>
<name>A0A3P1BS62_9BACT</name>
<dbReference type="InterPro" id="IPR050418">
    <property type="entry name" value="D-iso_2-hydroxyacid_DH_PdxB"/>
</dbReference>
<evidence type="ECO:0000313" key="8">
    <source>
        <dbReference type="Proteomes" id="UP000271925"/>
    </source>
</evidence>
<reference evidence="7 8" key="1">
    <citation type="submission" date="2018-11" db="EMBL/GenBank/DDBJ databases">
        <authorList>
            <person name="Zhou Z."/>
            <person name="Wang G."/>
        </authorList>
    </citation>
    <scope>NUCLEOTIDE SEQUENCE [LARGE SCALE GENOMIC DNA]</scope>
    <source>
        <strain evidence="7 8">KCTC52004</strain>
    </source>
</reference>
<dbReference type="FunFam" id="3.40.50.720:FF:000203">
    <property type="entry name" value="D-3-phosphoglycerate dehydrogenase (SerA)"/>
    <property type="match status" value="1"/>
</dbReference>
<dbReference type="OrthoDB" id="1522997at2"/>
<dbReference type="GO" id="GO:0051287">
    <property type="term" value="F:NAD binding"/>
    <property type="evidence" value="ECO:0007669"/>
    <property type="project" value="InterPro"/>
</dbReference>
<organism evidence="7 8">
    <name type="scientific">Larkinella rosea</name>
    <dbReference type="NCBI Taxonomy" id="2025312"/>
    <lineage>
        <taxon>Bacteria</taxon>
        <taxon>Pseudomonadati</taxon>
        <taxon>Bacteroidota</taxon>
        <taxon>Cytophagia</taxon>
        <taxon>Cytophagales</taxon>
        <taxon>Spirosomataceae</taxon>
        <taxon>Larkinella</taxon>
    </lineage>
</organism>
<evidence type="ECO:0000256" key="3">
    <source>
        <dbReference type="ARBA" id="ARBA00023027"/>
    </source>
</evidence>
<sequence>MNLVYADAYTLNPGDLDWSPITSLGSVTLYDRTAPDQLIERLKDADMVLVNKVKINRQTLEQLPKLRYIGVTATGYDIIDVKAAREQDIVVTNVKGYGSASVAQLTISLLLELTNHVGLHADSVRAGDWARNPDFCYWKTPLVELAGKTLGVVGYGDIGKSVAAIGLALGMTILVNRRHTDEQPPEGIRYVDQATLFAESDVISLHCPVTDENRAFVNRSLLNQMKPTAFLINTSRGALINEPDLADALNEGRIAGAGLDVLTVEPPLPDHSLFSARNCLITPHLAWATLESRQRLLHETAENIRAFFSGKPRNVVN</sequence>
<dbReference type="RefSeq" id="WP_124874145.1">
    <property type="nucleotide sequence ID" value="NZ_RQJO01000008.1"/>
</dbReference>
<dbReference type="InterPro" id="IPR006140">
    <property type="entry name" value="D-isomer_DH_NAD-bd"/>
</dbReference>
<dbReference type="AlphaFoldDB" id="A0A3P1BS62"/>
<dbReference type="PANTHER" id="PTHR43761:SF1">
    <property type="entry name" value="D-ISOMER SPECIFIC 2-HYDROXYACID DEHYDROGENASE CATALYTIC DOMAIN-CONTAINING PROTEIN-RELATED"/>
    <property type="match status" value="1"/>
</dbReference>
<evidence type="ECO:0000259" key="6">
    <source>
        <dbReference type="Pfam" id="PF02826"/>
    </source>
</evidence>
<evidence type="ECO:0000313" key="7">
    <source>
        <dbReference type="EMBL" id="RRB03928.1"/>
    </source>
</evidence>
<dbReference type="Pfam" id="PF02826">
    <property type="entry name" value="2-Hacid_dh_C"/>
    <property type="match status" value="1"/>
</dbReference>
<keyword evidence="2 4" id="KW-0560">Oxidoreductase</keyword>
<comment type="similarity">
    <text evidence="1 4">Belongs to the D-isomer specific 2-hydroxyacid dehydrogenase family.</text>
</comment>
<dbReference type="CDD" id="cd12162">
    <property type="entry name" value="2-Hacid_dh_4"/>
    <property type="match status" value="1"/>
</dbReference>
<proteinExistence type="inferred from homology"/>
<dbReference type="SUPFAM" id="SSF51735">
    <property type="entry name" value="NAD(P)-binding Rossmann-fold domains"/>
    <property type="match status" value="1"/>
</dbReference>
<dbReference type="GO" id="GO:0016616">
    <property type="term" value="F:oxidoreductase activity, acting on the CH-OH group of donors, NAD or NADP as acceptor"/>
    <property type="evidence" value="ECO:0007669"/>
    <property type="project" value="InterPro"/>
</dbReference>